<dbReference type="EMBL" id="CP065592">
    <property type="protein sequence ID" value="QPQ56266.1"/>
    <property type="molecule type" value="Genomic_DNA"/>
</dbReference>
<dbReference type="SUPFAM" id="SSF51445">
    <property type="entry name" value="(Trans)glycosidases"/>
    <property type="match status" value="1"/>
</dbReference>
<dbReference type="KEGG" id="sflv:IC614_06230"/>
<dbReference type="PIRSF" id="PIRSF001024">
    <property type="entry name" value="Alph-amyl_fung"/>
    <property type="match status" value="1"/>
</dbReference>
<dbReference type="Gene3D" id="3.20.20.80">
    <property type="entry name" value="Glycosidases"/>
    <property type="match status" value="2"/>
</dbReference>
<evidence type="ECO:0000256" key="6">
    <source>
        <dbReference type="ARBA" id="ARBA00023277"/>
    </source>
</evidence>
<dbReference type="GO" id="GO:0005975">
    <property type="term" value="P:carbohydrate metabolic process"/>
    <property type="evidence" value="ECO:0007669"/>
    <property type="project" value="InterPro"/>
</dbReference>
<keyword evidence="3" id="KW-0479">Metal-binding</keyword>
<dbReference type="SMART" id="SM00642">
    <property type="entry name" value="Aamy"/>
    <property type="match status" value="1"/>
</dbReference>
<dbReference type="InterPro" id="IPR017853">
    <property type="entry name" value="GH"/>
</dbReference>
<evidence type="ECO:0000256" key="5">
    <source>
        <dbReference type="ARBA" id="ARBA00022837"/>
    </source>
</evidence>
<evidence type="ECO:0000313" key="10">
    <source>
        <dbReference type="Proteomes" id="UP000594873"/>
    </source>
</evidence>
<proteinExistence type="inferred from homology"/>
<keyword evidence="6" id="KW-0119">Carbohydrate metabolism</keyword>
<evidence type="ECO:0000256" key="4">
    <source>
        <dbReference type="ARBA" id="ARBA00022801"/>
    </source>
</evidence>
<comment type="cofactor">
    <cofactor evidence="1">
        <name>Ca(2+)</name>
        <dbReference type="ChEBI" id="CHEBI:29108"/>
    </cofactor>
</comment>
<dbReference type="Proteomes" id="UP000594873">
    <property type="component" value="Chromosome"/>
</dbReference>
<name>A0A7T2GLW5_9SPHN</name>
<dbReference type="InterPro" id="IPR013777">
    <property type="entry name" value="A-amylase-like"/>
</dbReference>
<evidence type="ECO:0000256" key="2">
    <source>
        <dbReference type="ARBA" id="ARBA00008061"/>
    </source>
</evidence>
<dbReference type="Pfam" id="PF00128">
    <property type="entry name" value="Alpha-amylase"/>
    <property type="match status" value="1"/>
</dbReference>
<organism evidence="9 10">
    <name type="scientific">Allosphingosinicella flava</name>
    <dbReference type="NCBI Taxonomy" id="2771430"/>
    <lineage>
        <taxon>Bacteria</taxon>
        <taxon>Pseudomonadati</taxon>
        <taxon>Pseudomonadota</taxon>
        <taxon>Alphaproteobacteria</taxon>
        <taxon>Sphingomonadales</taxon>
        <taxon>Sphingomonadaceae</taxon>
        <taxon>Allosphingosinicella</taxon>
    </lineage>
</organism>
<sequence>MLALPLSASPLAAAAQVPTHLDRIPEDDFIYFVLPDRFENGDTSNDKGGLSGDRLKTGFDPAHKGFYHGGDLKGLTDRLDYLSGLGVTAIWLGPIYKNKPVQGPPGGESSGYHGYWITDFTQVDPHFGTRGDMKRFVDAAHARGIKIYLDIITNHTADVIKYRECPQNDCGYRSQADYPYSAKGGVEGARINEGFEGVEAAGQRSGNFAKLTDPTYAYTPYVPKGEEKVKVPAWLNDPIYYHNRGDSTFRGESSTHGDFAGLDDLFTENPRVVDGFIEIFGQWIDDFAIDGFRIDTARHVNPEFWQAFVPAMQARAKARGIPNFYIFGEVYEPDPGALARFTRVDGYPTVLDFAFQSAVSDVVARGAPTERLTTLFKMDALYEGGEATARKLPTFLGNHDMGRFATFVRQANPAASEEEITRRYLLGHAMLMFSRGVPVLYYGDEQGFSGDGGDQDAREDMFPSQVAVYNDNRLVGSAASTAQSNFDTANPIYQAIARMAAIRKSDPALRSGEQVVRAYGRTPGLFAFSRRAPSGGGETLVAFNTGATPVSANVQVDTASLGWTALHGSCAPAATAPGSVKVEIAPFDYIVCKANKR</sequence>
<accession>A0A7T2GLW5</accession>
<protein>
    <submittedName>
        <fullName evidence="9">Alpha-amylase</fullName>
    </submittedName>
</protein>
<reference evidence="9 10" key="1">
    <citation type="submission" date="2020-11" db="EMBL/GenBank/DDBJ databases">
        <title>Genome seq and assembly of Sphingosinicella sp.</title>
        <authorList>
            <person name="Chhetri G."/>
        </authorList>
    </citation>
    <scope>NUCLEOTIDE SEQUENCE [LARGE SCALE GENOMIC DNA]</scope>
    <source>
        <strain evidence="9 10">UDD2</strain>
    </source>
</reference>
<evidence type="ECO:0000259" key="8">
    <source>
        <dbReference type="SMART" id="SM00642"/>
    </source>
</evidence>
<dbReference type="CDD" id="cd11339">
    <property type="entry name" value="AmyAc_bac_CMD_like_2"/>
    <property type="match status" value="1"/>
</dbReference>
<dbReference type="InterPro" id="IPR006047">
    <property type="entry name" value="GH13_cat_dom"/>
</dbReference>
<keyword evidence="4" id="KW-0378">Hydrolase</keyword>
<feature type="domain" description="Glycosyl hydrolase family 13 catalytic" evidence="8">
    <location>
        <begin position="32"/>
        <end position="503"/>
    </location>
</feature>
<dbReference type="AlphaFoldDB" id="A0A7T2GLW5"/>
<dbReference type="GO" id="GO:0004556">
    <property type="term" value="F:alpha-amylase activity"/>
    <property type="evidence" value="ECO:0007669"/>
    <property type="project" value="InterPro"/>
</dbReference>
<evidence type="ECO:0000256" key="3">
    <source>
        <dbReference type="ARBA" id="ARBA00022723"/>
    </source>
</evidence>
<evidence type="ECO:0000256" key="1">
    <source>
        <dbReference type="ARBA" id="ARBA00001913"/>
    </source>
</evidence>
<keyword evidence="7" id="KW-0326">Glycosidase</keyword>
<gene>
    <name evidence="9" type="ORF">IC614_06230</name>
</gene>
<dbReference type="PANTHER" id="PTHR10357:SF209">
    <property type="entry name" value="PERIPLASMIC ALPHA-AMYLASE"/>
    <property type="match status" value="1"/>
</dbReference>
<evidence type="ECO:0000256" key="7">
    <source>
        <dbReference type="ARBA" id="ARBA00023295"/>
    </source>
</evidence>
<evidence type="ECO:0000313" key="9">
    <source>
        <dbReference type="EMBL" id="QPQ56266.1"/>
    </source>
</evidence>
<keyword evidence="5" id="KW-0106">Calcium</keyword>
<keyword evidence="10" id="KW-1185">Reference proteome</keyword>
<dbReference type="PANTHER" id="PTHR10357">
    <property type="entry name" value="ALPHA-AMYLASE FAMILY MEMBER"/>
    <property type="match status" value="1"/>
</dbReference>
<comment type="similarity">
    <text evidence="2">Belongs to the glycosyl hydrolase 13 family.</text>
</comment>
<dbReference type="GO" id="GO:0005509">
    <property type="term" value="F:calcium ion binding"/>
    <property type="evidence" value="ECO:0007669"/>
    <property type="project" value="InterPro"/>
</dbReference>